<dbReference type="AlphaFoldDB" id="A0A8X6MVA9"/>
<sequence length="67" mass="7538">MSENGKMDSLDIFLSHPALRTILTLVHIVKTRYDLGSDAKQIEGSFKSVPKAATIVWRCYPNSDENK</sequence>
<evidence type="ECO:0000313" key="2">
    <source>
        <dbReference type="Proteomes" id="UP000887013"/>
    </source>
</evidence>
<dbReference type="Proteomes" id="UP000887013">
    <property type="component" value="Unassembled WGS sequence"/>
</dbReference>
<name>A0A8X6MVA9_NEPPI</name>
<organism evidence="1 2">
    <name type="scientific">Nephila pilipes</name>
    <name type="common">Giant wood spider</name>
    <name type="synonym">Nephila maculata</name>
    <dbReference type="NCBI Taxonomy" id="299642"/>
    <lineage>
        <taxon>Eukaryota</taxon>
        <taxon>Metazoa</taxon>
        <taxon>Ecdysozoa</taxon>
        <taxon>Arthropoda</taxon>
        <taxon>Chelicerata</taxon>
        <taxon>Arachnida</taxon>
        <taxon>Araneae</taxon>
        <taxon>Araneomorphae</taxon>
        <taxon>Entelegynae</taxon>
        <taxon>Araneoidea</taxon>
        <taxon>Nephilidae</taxon>
        <taxon>Nephila</taxon>
    </lineage>
</organism>
<accession>A0A8X6MVA9</accession>
<comment type="caution">
    <text evidence="1">The sequence shown here is derived from an EMBL/GenBank/DDBJ whole genome shotgun (WGS) entry which is preliminary data.</text>
</comment>
<proteinExistence type="predicted"/>
<gene>
    <name evidence="1" type="ORF">NPIL_406531</name>
</gene>
<protein>
    <submittedName>
        <fullName evidence="1">Uncharacterized protein</fullName>
    </submittedName>
</protein>
<reference evidence="1" key="1">
    <citation type="submission" date="2020-08" db="EMBL/GenBank/DDBJ databases">
        <title>Multicomponent nature underlies the extraordinary mechanical properties of spider dragline silk.</title>
        <authorList>
            <person name="Kono N."/>
            <person name="Nakamura H."/>
            <person name="Mori M."/>
            <person name="Yoshida Y."/>
            <person name="Ohtoshi R."/>
            <person name="Malay A.D."/>
            <person name="Moran D.A.P."/>
            <person name="Tomita M."/>
            <person name="Numata K."/>
            <person name="Arakawa K."/>
        </authorList>
    </citation>
    <scope>NUCLEOTIDE SEQUENCE</scope>
</reference>
<evidence type="ECO:0000313" key="1">
    <source>
        <dbReference type="EMBL" id="GFS79719.1"/>
    </source>
</evidence>
<keyword evidence="2" id="KW-1185">Reference proteome</keyword>
<dbReference type="EMBL" id="BMAW01051322">
    <property type="protein sequence ID" value="GFS79719.1"/>
    <property type="molecule type" value="Genomic_DNA"/>
</dbReference>